<dbReference type="Proteomes" id="UP000886687">
    <property type="component" value="Unassembled WGS sequence"/>
</dbReference>
<evidence type="ECO:0000313" key="2">
    <source>
        <dbReference type="EMBL" id="MCG7938768.1"/>
    </source>
</evidence>
<organism evidence="2 3">
    <name type="scientific">Candidatus Thiodiazotropha lotti</name>
    <dbReference type="NCBI Taxonomy" id="2792787"/>
    <lineage>
        <taxon>Bacteria</taxon>
        <taxon>Pseudomonadati</taxon>
        <taxon>Pseudomonadota</taxon>
        <taxon>Gammaproteobacteria</taxon>
        <taxon>Chromatiales</taxon>
        <taxon>Sedimenticolaceae</taxon>
        <taxon>Candidatus Thiodiazotropha</taxon>
    </lineage>
</organism>
<protein>
    <submittedName>
        <fullName evidence="2">Uncharacterized protein</fullName>
    </submittedName>
</protein>
<dbReference type="AlphaFoldDB" id="A0A9E4K4J3"/>
<evidence type="ECO:0000313" key="3">
    <source>
        <dbReference type="Proteomes" id="UP000886687"/>
    </source>
</evidence>
<gene>
    <name evidence="2" type="ORF">JAZ04_07915</name>
</gene>
<sequence>MNGVDPYAYQQQVSRKPDSLTQPRQIETVVGRVEYLFEVIPPEFHHLVEPGSKSYAAARQRANDQ</sequence>
<accession>A0A9E4K4J3</accession>
<reference evidence="2" key="1">
    <citation type="journal article" date="2021" name="Proc. Natl. Acad. Sci. U.S.A.">
        <title>Global biogeography of chemosynthetic symbionts reveals both localized and globally distributed symbiont groups. .</title>
        <authorList>
            <person name="Osvatic J.T."/>
            <person name="Wilkins L.G.E."/>
            <person name="Leibrecht L."/>
            <person name="Leray M."/>
            <person name="Zauner S."/>
            <person name="Polzin J."/>
            <person name="Camacho Y."/>
            <person name="Gros O."/>
            <person name="van Gils J.A."/>
            <person name="Eisen J.A."/>
            <person name="Petersen J.M."/>
            <person name="Yuen B."/>
        </authorList>
    </citation>
    <scope>NUCLEOTIDE SEQUENCE</scope>
    <source>
        <strain evidence="2">MAGL173</strain>
    </source>
</reference>
<proteinExistence type="predicted"/>
<name>A0A9E4K4J3_9GAMM</name>
<comment type="caution">
    <text evidence="2">The sequence shown here is derived from an EMBL/GenBank/DDBJ whole genome shotgun (WGS) entry which is preliminary data.</text>
</comment>
<feature type="region of interest" description="Disordered" evidence="1">
    <location>
        <begin position="1"/>
        <end position="20"/>
    </location>
</feature>
<dbReference type="EMBL" id="JAEPDI010000004">
    <property type="protein sequence ID" value="MCG7938768.1"/>
    <property type="molecule type" value="Genomic_DNA"/>
</dbReference>
<evidence type="ECO:0000256" key="1">
    <source>
        <dbReference type="SAM" id="MobiDB-lite"/>
    </source>
</evidence>
<feature type="compositionally biased region" description="Polar residues" evidence="1">
    <location>
        <begin position="9"/>
        <end position="20"/>
    </location>
</feature>